<dbReference type="Proteomes" id="UP001205740">
    <property type="component" value="Unassembled WGS sequence"/>
</dbReference>
<protein>
    <submittedName>
        <fullName evidence="8">Galactofuranosylgalactofuranosylrhamnosyl-N-acetylglucosaminyl-diphospho-decaprenol beta-1,5/1,6-galactofuranosyltransferase</fullName>
    </submittedName>
</protein>
<dbReference type="Pfam" id="PF13641">
    <property type="entry name" value="Glyco_tranf_2_3"/>
    <property type="match status" value="1"/>
</dbReference>
<keyword evidence="4" id="KW-0808">Transferase</keyword>
<evidence type="ECO:0000259" key="6">
    <source>
        <dbReference type="Pfam" id="PF17994"/>
    </source>
</evidence>
<comment type="caution">
    <text evidence="8">The sequence shown here is derived from an EMBL/GenBank/DDBJ whole genome shotgun (WGS) entry which is preliminary data.</text>
</comment>
<dbReference type="SUPFAM" id="SSF53448">
    <property type="entry name" value="Nucleotide-diphospho-sugar transferases"/>
    <property type="match status" value="1"/>
</dbReference>
<sequence>MAQVAARRRDTLTTVTSADTATTAGPDRGDGSTAGRRVVARGLFTGTSPVANEALYAVMEKGSASRTRTGLHLERGAHADMNTFFGRFPASYWQRWTTASSVTVTVTVATSAHLRLVLWASDIGSHRRIVDATEVVGDETVEMTAPLTAFADGGAMWLSFQAIDGTARITDIAWSVETAEAPRPVSIAICTHNRVRHCAETVAALASDPDALSVVDAIWVVDQGDTPVEEHPLFDRVRGELGDTLHYLRQANLGGAGGFSRGMYEAAQRTPHGDVVLMDDDILCEPETVLRLAAFAAMTSGPSIVGAQMLFLHNPTHLLATAEKVDLVSLRRGVTDDRYVQQNKNMLKKISDRRAEAQYNGWWTCLIPAEVITTIGMPLPVFFQWDDVEYGLRAARAGIPTVTLPGAGVWHADFYWKDVDGFGHYFATRNGLITAALEPGFAPDAVAKEMGRAIARSIVSLQYGLAHTQLRALEDFLAGPSILDDGGAAALREINAERRAYADTQVVPVSAIGPSVPIRRAAPPPKPGWEDAVLAKRTVAHARGRLIRGPVAISYEDAQWWHVGQFDHVFVTDASQHGCRERRYDRDTARQLSERLVRISLRLRREAPGVAAAYRDAMPTLTSVDNWARLYGIDAPVD</sequence>
<dbReference type="EMBL" id="JAMTCG010000002">
    <property type="protein sequence ID" value="MCP2159593.1"/>
    <property type="molecule type" value="Genomic_DNA"/>
</dbReference>
<keyword evidence="3" id="KW-0328">Glycosyltransferase</keyword>
<organism evidence="8 9">
    <name type="scientific">Williamsia serinedens</name>
    <dbReference type="NCBI Taxonomy" id="391736"/>
    <lineage>
        <taxon>Bacteria</taxon>
        <taxon>Bacillati</taxon>
        <taxon>Actinomycetota</taxon>
        <taxon>Actinomycetes</taxon>
        <taxon>Mycobacteriales</taxon>
        <taxon>Nocardiaceae</taxon>
        <taxon>Williamsia</taxon>
    </lineage>
</organism>
<feature type="domain" description="Galactofuranosyltransferase-2 C-terminal" evidence="7">
    <location>
        <begin position="448"/>
        <end position="631"/>
    </location>
</feature>
<evidence type="ECO:0000313" key="9">
    <source>
        <dbReference type="Proteomes" id="UP001205740"/>
    </source>
</evidence>
<dbReference type="InterPro" id="IPR029044">
    <property type="entry name" value="Nucleotide-diphossugar_trans"/>
</dbReference>
<comment type="pathway">
    <text evidence="1">Cell wall biogenesis; cell wall polysaccharide biosynthesis.</text>
</comment>
<dbReference type="PANTHER" id="PTHR43179:SF12">
    <property type="entry name" value="GALACTOFURANOSYLTRANSFERASE GLFT2"/>
    <property type="match status" value="1"/>
</dbReference>
<dbReference type="InterPro" id="IPR040492">
    <property type="entry name" value="GlfT2_N"/>
</dbReference>
<proteinExistence type="inferred from homology"/>
<name>A0ABT1H1G4_9NOCA</name>
<keyword evidence="9" id="KW-1185">Reference proteome</keyword>
<evidence type="ECO:0000256" key="3">
    <source>
        <dbReference type="ARBA" id="ARBA00022676"/>
    </source>
</evidence>
<feature type="region of interest" description="Disordered" evidence="5">
    <location>
        <begin position="1"/>
        <end position="34"/>
    </location>
</feature>
<dbReference type="Gene3D" id="3.90.550.60">
    <property type="match status" value="1"/>
</dbReference>
<accession>A0ABT1H1G4</accession>
<gene>
    <name evidence="8" type="ORF">LX12_000772</name>
</gene>
<evidence type="ECO:0000259" key="7">
    <source>
        <dbReference type="Pfam" id="PF19320"/>
    </source>
</evidence>
<dbReference type="InterPro" id="IPR045699">
    <property type="entry name" value="GlfT2_C"/>
</dbReference>
<dbReference type="Pfam" id="PF19320">
    <property type="entry name" value="GlfT2_domain3"/>
    <property type="match status" value="1"/>
</dbReference>
<dbReference type="PANTHER" id="PTHR43179">
    <property type="entry name" value="RHAMNOSYLTRANSFERASE WBBL"/>
    <property type="match status" value="1"/>
</dbReference>
<reference evidence="8 9" key="1">
    <citation type="submission" date="2022-06" db="EMBL/GenBank/DDBJ databases">
        <title>Genomic Encyclopedia of Archaeal and Bacterial Type Strains, Phase II (KMG-II): from individual species to whole genera.</title>
        <authorList>
            <person name="Goeker M."/>
        </authorList>
    </citation>
    <scope>NUCLEOTIDE SEQUENCE [LARGE SCALE GENOMIC DNA]</scope>
    <source>
        <strain evidence="8 9">DSM 45037</strain>
    </source>
</reference>
<feature type="domain" description="Galactofuranosyltransferase GlfT2 N-terminal" evidence="6">
    <location>
        <begin position="63"/>
        <end position="175"/>
    </location>
</feature>
<evidence type="ECO:0000256" key="2">
    <source>
        <dbReference type="ARBA" id="ARBA00006739"/>
    </source>
</evidence>
<evidence type="ECO:0000256" key="4">
    <source>
        <dbReference type="ARBA" id="ARBA00022679"/>
    </source>
</evidence>
<evidence type="ECO:0000313" key="8">
    <source>
        <dbReference type="EMBL" id="MCP2159593.1"/>
    </source>
</evidence>
<comment type="similarity">
    <text evidence="2">Belongs to the glycosyltransferase 2 family.</text>
</comment>
<feature type="compositionally biased region" description="Low complexity" evidence="5">
    <location>
        <begin position="12"/>
        <end position="24"/>
    </location>
</feature>
<evidence type="ECO:0000256" key="1">
    <source>
        <dbReference type="ARBA" id="ARBA00004776"/>
    </source>
</evidence>
<evidence type="ECO:0000256" key="5">
    <source>
        <dbReference type="SAM" id="MobiDB-lite"/>
    </source>
</evidence>
<dbReference type="Pfam" id="PF17994">
    <property type="entry name" value="Glft2_N"/>
    <property type="match status" value="1"/>
</dbReference>